<dbReference type="EMBL" id="LAVV01002110">
    <property type="protein sequence ID" value="KNZ63092.1"/>
    <property type="molecule type" value="Genomic_DNA"/>
</dbReference>
<evidence type="ECO:0000313" key="3">
    <source>
        <dbReference type="Proteomes" id="UP000037035"/>
    </source>
</evidence>
<keyword evidence="1" id="KW-1133">Transmembrane helix</keyword>
<evidence type="ECO:0000313" key="2">
    <source>
        <dbReference type="EMBL" id="KNZ63092.1"/>
    </source>
</evidence>
<keyword evidence="1" id="KW-0812">Transmembrane</keyword>
<evidence type="ECO:0000256" key="1">
    <source>
        <dbReference type="SAM" id="Phobius"/>
    </source>
</evidence>
<protein>
    <submittedName>
        <fullName evidence="2">Uncharacterized protein</fullName>
    </submittedName>
</protein>
<reference evidence="2 3" key="1">
    <citation type="submission" date="2015-08" db="EMBL/GenBank/DDBJ databases">
        <title>Next Generation Sequencing and Analysis of the Genome of Puccinia sorghi L Schw, the Causal Agent of Maize Common Rust.</title>
        <authorList>
            <person name="Rochi L."/>
            <person name="Burguener G."/>
            <person name="Darino M."/>
            <person name="Turjanski A."/>
            <person name="Kreff E."/>
            <person name="Dieguez M.J."/>
            <person name="Sacco F."/>
        </authorList>
    </citation>
    <scope>NUCLEOTIDE SEQUENCE [LARGE SCALE GENOMIC DNA]</scope>
    <source>
        <strain evidence="2 3">RO10H11247</strain>
    </source>
</reference>
<proteinExistence type="predicted"/>
<dbReference type="AlphaFoldDB" id="A0A0L6VR34"/>
<name>A0A0L6VR34_9BASI</name>
<accession>A0A0L6VR34</accession>
<feature type="transmembrane region" description="Helical" evidence="1">
    <location>
        <begin position="16"/>
        <end position="36"/>
    </location>
</feature>
<dbReference type="VEuPathDB" id="FungiDB:VP01_118g6"/>
<sequence length="416" mass="47393">MVDVNTASQCQTVNQFAAVMFLLKALLVINSAILPFPQIHLNNHQKIPWYQTRNNCLLSFMLQAVPPSSLPTFCLKVGQAPIIHCPICSFPALKVKFKIDTRSKAQHGKTLRWNHNGQSSNQLDLGFSLIVDWFIPRGNKLACKHKLARIIFMNCMNLPPTIMTTITHLLKPLVDKLPSLMPFTVSKHKSNRWLVLDYQDGLLLGSFGQCGANCCWVHSKPTWEVTLCETKGIKMVCPFCIHDFSHHLKDIHGSNRKNQGQFKFSVDKLFVARLSSKHIKFDRTATRRAILSVLALWLWESCEWSVKWCIVKLCSLETKNWLGELEGSMIKQFCQILEAQEDLRILLASKIPEDGLKKQHVTPIILANKFYGKLLTHACTINWVILQPKLLIHATWDCKPKVRVSVLQPKKCVPVT</sequence>
<dbReference type="Proteomes" id="UP000037035">
    <property type="component" value="Unassembled WGS sequence"/>
</dbReference>
<organism evidence="2 3">
    <name type="scientific">Puccinia sorghi</name>
    <dbReference type="NCBI Taxonomy" id="27349"/>
    <lineage>
        <taxon>Eukaryota</taxon>
        <taxon>Fungi</taxon>
        <taxon>Dikarya</taxon>
        <taxon>Basidiomycota</taxon>
        <taxon>Pucciniomycotina</taxon>
        <taxon>Pucciniomycetes</taxon>
        <taxon>Pucciniales</taxon>
        <taxon>Pucciniaceae</taxon>
        <taxon>Puccinia</taxon>
    </lineage>
</organism>
<comment type="caution">
    <text evidence="2">The sequence shown here is derived from an EMBL/GenBank/DDBJ whole genome shotgun (WGS) entry which is preliminary data.</text>
</comment>
<keyword evidence="3" id="KW-1185">Reference proteome</keyword>
<gene>
    <name evidence="2" type="ORF">VP01_118g6</name>
</gene>
<keyword evidence="1" id="KW-0472">Membrane</keyword>